<comment type="cofactor">
    <cofactor evidence="8">
        <name>heme b</name>
        <dbReference type="ChEBI" id="CHEBI:60344"/>
    </cofactor>
    <text evidence="8">Binds 1 heme b (iron(II)-protoporphyrin IX) group per dimer.</text>
</comment>
<feature type="compositionally biased region" description="Polar residues" evidence="10">
    <location>
        <begin position="67"/>
        <end position="76"/>
    </location>
</feature>
<evidence type="ECO:0000313" key="12">
    <source>
        <dbReference type="EMBL" id="MDQ0674454.1"/>
    </source>
</evidence>
<dbReference type="CDD" id="cd08200">
    <property type="entry name" value="catalase_peroxidase_2"/>
    <property type="match status" value="1"/>
</dbReference>
<dbReference type="Gene3D" id="1.10.420.10">
    <property type="entry name" value="Peroxidase, domain 2"/>
    <property type="match status" value="2"/>
</dbReference>
<dbReference type="PRINTS" id="PR00458">
    <property type="entry name" value="PEROXIDASE"/>
</dbReference>
<dbReference type="EMBL" id="JAUSXB010000001">
    <property type="protein sequence ID" value="MDQ0674454.1"/>
    <property type="molecule type" value="Genomic_DNA"/>
</dbReference>
<comment type="catalytic activity">
    <reaction evidence="7 8 9">
        <text>2 H2O2 = O2 + 2 H2O</text>
        <dbReference type="Rhea" id="RHEA:20309"/>
        <dbReference type="ChEBI" id="CHEBI:15377"/>
        <dbReference type="ChEBI" id="CHEBI:15379"/>
        <dbReference type="ChEBI" id="CHEBI:16240"/>
        <dbReference type="EC" id="1.11.1.21"/>
    </reaction>
</comment>
<gene>
    <name evidence="8" type="primary">katG</name>
    <name evidence="12" type="ORF">QFZ36_002015</name>
</gene>
<evidence type="ECO:0000256" key="9">
    <source>
        <dbReference type="RuleBase" id="RU003451"/>
    </source>
</evidence>
<dbReference type="InterPro" id="IPR010255">
    <property type="entry name" value="Haem_peroxidase_sf"/>
</dbReference>
<feature type="domain" description="Plant heme peroxidase family profile" evidence="11">
    <location>
        <begin position="199"/>
        <end position="487"/>
    </location>
</feature>
<evidence type="ECO:0000256" key="7">
    <source>
        <dbReference type="ARBA" id="ARBA00049145"/>
    </source>
</evidence>
<dbReference type="InterPro" id="IPR002016">
    <property type="entry name" value="Haem_peroxidase"/>
</dbReference>
<proteinExistence type="inferred from homology"/>
<evidence type="ECO:0000256" key="1">
    <source>
        <dbReference type="ARBA" id="ARBA00022559"/>
    </source>
</evidence>
<keyword evidence="3 8" id="KW-0479">Metal-binding</keyword>
<comment type="subunit">
    <text evidence="8">Homodimer or homotetramer.</text>
</comment>
<dbReference type="PRINTS" id="PR00460">
    <property type="entry name" value="BPEROXIDASE"/>
</dbReference>
<dbReference type="GO" id="GO:0004601">
    <property type="term" value="F:peroxidase activity"/>
    <property type="evidence" value="ECO:0007669"/>
    <property type="project" value="UniProtKB-KW"/>
</dbReference>
<dbReference type="SUPFAM" id="SSF48113">
    <property type="entry name" value="Heme-dependent peroxidases"/>
    <property type="match status" value="2"/>
</dbReference>
<dbReference type="EC" id="1.11.1.21" evidence="8 9"/>
<feature type="site" description="Transition state stabilizer" evidence="8">
    <location>
        <position position="162"/>
    </location>
</feature>
<keyword evidence="4 8" id="KW-0560">Oxidoreductase</keyword>
<dbReference type="PROSITE" id="PS00436">
    <property type="entry name" value="PEROXIDASE_2"/>
    <property type="match status" value="1"/>
</dbReference>
<feature type="active site" description="Proton acceptor" evidence="8">
    <location>
        <position position="166"/>
    </location>
</feature>
<evidence type="ECO:0000256" key="6">
    <source>
        <dbReference type="ARBA" id="ARBA00023324"/>
    </source>
</evidence>
<evidence type="ECO:0000256" key="2">
    <source>
        <dbReference type="ARBA" id="ARBA00022617"/>
    </source>
</evidence>
<keyword evidence="13" id="KW-1185">Reference proteome</keyword>
<dbReference type="PROSITE" id="PS00435">
    <property type="entry name" value="PEROXIDASE_1"/>
    <property type="match status" value="1"/>
</dbReference>
<dbReference type="PROSITE" id="PS50873">
    <property type="entry name" value="PEROXIDASE_4"/>
    <property type="match status" value="1"/>
</dbReference>
<dbReference type="Proteomes" id="UP001236806">
    <property type="component" value="Unassembled WGS sequence"/>
</dbReference>
<keyword evidence="6 8" id="KW-0376">Hydrogen peroxide</keyword>
<accession>A0ABU0PKG2</accession>
<dbReference type="HAMAP" id="MF_01961">
    <property type="entry name" value="Catal_peroxid"/>
    <property type="match status" value="1"/>
</dbReference>
<sequence>MPGPSPGLPAHGYIGGLNRPPESDHGLGQMEGSTLTDPQEHPPVPTPGSAQGLDTKAEGGCPVAHDSVTSHGSESENPAIDSPQPKGHRPRTVADWWPNQLDLSVLHTHGQASNPLGPTFSYSEEFQKLDVEALKQDITQVLTTSQDWWPADFGHYGGLMIRLSWHAAGTYRVHDGRGGAGDGSQRFAPLNSWPDNANLDKARRLLWPVKQKYGQKLSWADLLVLAGNVSLESMGFQTFGFAFGREDVWEPEEIFWGPEDTWLGDERYIGEGQMSEEVGSTEMGLIYVNPEGPMGNADPLAAAAFIRETFKRMAMNDEETVALIAGGHTFGKTHGAGDADAHVGPEPEGADLEAQGLGWLSTYGSGKGPDTITSGLEVTWTDRPTEWSNRFFEILFGHEWELVQSPAGAKQWVAKDAEKIIPDAHDPEKKHRPTMLTTDLSLRVDPIYGEISRRFLENPDEFALAFAKAWYKLLHRDMGPVGPHLLGPWVPEPQLWQDPIPAVDHELIGEQDIASLKAKLLDSGLSVSQLASTAWAAASTYRKTDKRGGANGGRIRLEPQRGWEANEPEQLSTALQAIERVQQEFNSAQANGKKVSLADLIVLGGCAAVEKAANDGGFPVTVPFRPGRTDAAQEQTDVESFQYLQPRADGFRNYVRPGGKLPPETLLLDKAYLLDLSAPEMTALVGGMRALGTNVGGSNHGVLTDRPQVLTNDFFVNLLSPGTKWKASEAEENVYEITDVSTGELKWTATPVDLVFGSNSQLRALAEVYASDDAKGKFVNDFVAAWVKVMELDRFDLG</sequence>
<evidence type="ECO:0000256" key="10">
    <source>
        <dbReference type="SAM" id="MobiDB-lite"/>
    </source>
</evidence>
<reference evidence="12 13" key="1">
    <citation type="submission" date="2023-07" db="EMBL/GenBank/DDBJ databases">
        <title>Comparative genomics of wheat-associated soil bacteria to identify genetic determinants of phenazine resistance.</title>
        <authorList>
            <person name="Mouncey N."/>
        </authorList>
    </citation>
    <scope>NUCLEOTIDE SEQUENCE [LARGE SCALE GENOMIC DNA]</scope>
    <source>
        <strain evidence="12 13">W1I3</strain>
    </source>
</reference>
<dbReference type="InterPro" id="IPR019793">
    <property type="entry name" value="Peroxidases_heam-ligand_BS"/>
</dbReference>
<comment type="PTM">
    <text evidence="8">Formation of the three residue Trp-Tyr-Met cross-link is important for the catalase, but not the peroxidase activity of the enzyme.</text>
</comment>
<protein>
    <recommendedName>
        <fullName evidence="8 9">Catalase-peroxidase</fullName>
        <shortName evidence="8">CP</shortName>
        <ecNumber evidence="8 9">1.11.1.21</ecNumber>
    </recommendedName>
    <alternativeName>
        <fullName evidence="8">Peroxidase/catalase</fullName>
    </alternativeName>
</protein>
<evidence type="ECO:0000256" key="8">
    <source>
        <dbReference type="HAMAP-Rule" id="MF_01961"/>
    </source>
</evidence>
<comment type="caution">
    <text evidence="8">Lacks conserved residue(s) required for the propagation of feature annotation.</text>
</comment>
<feature type="binding site" description="axial binding residue" evidence="8">
    <location>
        <position position="328"/>
    </location>
    <ligand>
        <name>heme b</name>
        <dbReference type="ChEBI" id="CHEBI:60344"/>
    </ligand>
    <ligandPart>
        <name>Fe</name>
        <dbReference type="ChEBI" id="CHEBI:18248"/>
    </ligandPart>
</feature>
<feature type="region of interest" description="Disordered" evidence="10">
    <location>
        <begin position="1"/>
        <end position="93"/>
    </location>
</feature>
<evidence type="ECO:0000259" key="11">
    <source>
        <dbReference type="PROSITE" id="PS50873"/>
    </source>
</evidence>
<feature type="cross-link" description="Tryptophyl-tyrosyl-methioninium (Tyr-Met) (with Trp-165)" evidence="8">
    <location>
        <begin position="287"/>
        <end position="313"/>
    </location>
</feature>
<comment type="similarity">
    <text evidence="8 9">Belongs to the peroxidase family. Peroxidase/catalase subfamily.</text>
</comment>
<dbReference type="InterPro" id="IPR019794">
    <property type="entry name" value="Peroxidases_AS"/>
</dbReference>
<keyword evidence="1 8" id="KW-0575">Peroxidase</keyword>
<dbReference type="Pfam" id="PF00141">
    <property type="entry name" value="peroxidase"/>
    <property type="match status" value="2"/>
</dbReference>
<dbReference type="NCBIfam" id="NF011635">
    <property type="entry name" value="PRK15061.1"/>
    <property type="match status" value="1"/>
</dbReference>
<keyword evidence="2 8" id="KW-0349">Heme</keyword>
<name>A0ABU0PKG2_9MICC</name>
<dbReference type="CDD" id="cd00649">
    <property type="entry name" value="catalase_peroxidase_1"/>
    <property type="match status" value="1"/>
</dbReference>
<comment type="function">
    <text evidence="8">Bifunctional enzyme with both catalase and broad-spectrum peroxidase activity.</text>
</comment>
<dbReference type="InterPro" id="IPR000763">
    <property type="entry name" value="Catalase_peroxidase"/>
</dbReference>
<dbReference type="PANTHER" id="PTHR30555">
    <property type="entry name" value="HYDROPEROXIDASE I, BIFUNCTIONAL CATALASE-PEROXIDASE"/>
    <property type="match status" value="1"/>
</dbReference>
<comment type="catalytic activity">
    <reaction evidence="8 9">
        <text>H2O2 + AH2 = A + 2 H2O</text>
        <dbReference type="Rhea" id="RHEA:30275"/>
        <dbReference type="ChEBI" id="CHEBI:13193"/>
        <dbReference type="ChEBI" id="CHEBI:15377"/>
        <dbReference type="ChEBI" id="CHEBI:16240"/>
        <dbReference type="ChEBI" id="CHEBI:17499"/>
        <dbReference type="EC" id="1.11.1.21"/>
    </reaction>
</comment>
<evidence type="ECO:0000256" key="4">
    <source>
        <dbReference type="ARBA" id="ARBA00023002"/>
    </source>
</evidence>
<evidence type="ECO:0000256" key="3">
    <source>
        <dbReference type="ARBA" id="ARBA00022723"/>
    </source>
</evidence>
<dbReference type="Gene3D" id="1.10.520.10">
    <property type="match status" value="2"/>
</dbReference>
<evidence type="ECO:0000313" key="13">
    <source>
        <dbReference type="Proteomes" id="UP001236806"/>
    </source>
</evidence>
<organism evidence="12 13">
    <name type="scientific">Pseudarthrobacter siccitolerans</name>
    <dbReference type="NCBI Taxonomy" id="861266"/>
    <lineage>
        <taxon>Bacteria</taxon>
        <taxon>Bacillati</taxon>
        <taxon>Actinomycetota</taxon>
        <taxon>Actinomycetes</taxon>
        <taxon>Micrococcales</taxon>
        <taxon>Micrococcaceae</taxon>
        <taxon>Pseudarthrobacter</taxon>
    </lineage>
</organism>
<dbReference type="PANTHER" id="PTHR30555:SF0">
    <property type="entry name" value="CATALASE-PEROXIDASE"/>
    <property type="match status" value="1"/>
</dbReference>
<keyword evidence="5 8" id="KW-0408">Iron</keyword>
<evidence type="ECO:0000256" key="5">
    <source>
        <dbReference type="ARBA" id="ARBA00023004"/>
    </source>
</evidence>
<dbReference type="NCBIfam" id="TIGR00198">
    <property type="entry name" value="cat_per_HPI"/>
    <property type="match status" value="1"/>
</dbReference>
<comment type="caution">
    <text evidence="12">The sequence shown here is derived from an EMBL/GenBank/DDBJ whole genome shotgun (WGS) entry which is preliminary data.</text>
</comment>